<organism evidence="2 3">
    <name type="scientific">Aquirhabdus parva</name>
    <dbReference type="NCBI Taxonomy" id="2283318"/>
    <lineage>
        <taxon>Bacteria</taxon>
        <taxon>Pseudomonadati</taxon>
        <taxon>Pseudomonadota</taxon>
        <taxon>Gammaproteobacteria</taxon>
        <taxon>Moraxellales</taxon>
        <taxon>Moraxellaceae</taxon>
        <taxon>Aquirhabdus</taxon>
    </lineage>
</organism>
<gene>
    <name evidence="2" type="ORF">HYN46_06540</name>
</gene>
<dbReference type="PANTHER" id="PTHR34980:SF2">
    <property type="entry name" value="INNER MEMBRANE PROTEIN YHAH-RELATED"/>
    <property type="match status" value="1"/>
</dbReference>
<evidence type="ECO:0000313" key="3">
    <source>
        <dbReference type="Proteomes" id="UP000253940"/>
    </source>
</evidence>
<keyword evidence="3" id="KW-1185">Reference proteome</keyword>
<keyword evidence="1" id="KW-0812">Transmembrane</keyword>
<name>A0A345P5F5_9GAMM</name>
<protein>
    <submittedName>
        <fullName evidence="2">DUF805 domain-containing protein</fullName>
    </submittedName>
</protein>
<dbReference type="InterPro" id="IPR008523">
    <property type="entry name" value="DUF805"/>
</dbReference>
<dbReference type="KEGG" id="mbah:HYN46_06540"/>
<feature type="transmembrane region" description="Helical" evidence="1">
    <location>
        <begin position="24"/>
        <end position="45"/>
    </location>
</feature>
<dbReference type="Pfam" id="PF05656">
    <property type="entry name" value="DUF805"/>
    <property type="match status" value="1"/>
</dbReference>
<feature type="transmembrane region" description="Helical" evidence="1">
    <location>
        <begin position="77"/>
        <end position="98"/>
    </location>
</feature>
<dbReference type="PANTHER" id="PTHR34980">
    <property type="entry name" value="INNER MEMBRANE PROTEIN-RELATED-RELATED"/>
    <property type="match status" value="1"/>
</dbReference>
<dbReference type="Proteomes" id="UP000253940">
    <property type="component" value="Chromosome"/>
</dbReference>
<dbReference type="EMBL" id="CP031222">
    <property type="protein sequence ID" value="AXI02514.1"/>
    <property type="molecule type" value="Genomic_DNA"/>
</dbReference>
<dbReference type="AlphaFoldDB" id="A0A345P5F5"/>
<feature type="transmembrane region" description="Helical" evidence="1">
    <location>
        <begin position="52"/>
        <end position="71"/>
    </location>
</feature>
<proteinExistence type="predicted"/>
<accession>A0A345P5F5</accession>
<evidence type="ECO:0000313" key="2">
    <source>
        <dbReference type="EMBL" id="AXI02514.1"/>
    </source>
</evidence>
<dbReference type="OrthoDB" id="9812349at2"/>
<sequence length="114" mass="13141">MNWYLDVLKNRYAQFEGRARREEFWMFILVYILISIAVNVVDAILGTRILGAIYWLALLVPCIALSARRLHDTNRSGWWQLIGLIPIIGTIILIVWFATEGQSESNQYGMNPKA</sequence>
<keyword evidence="1" id="KW-1133">Transmembrane helix</keyword>
<dbReference type="RefSeq" id="WP_114898624.1">
    <property type="nucleotide sequence ID" value="NZ_CP031222.1"/>
</dbReference>
<reference evidence="2 3" key="1">
    <citation type="submission" date="2018-07" db="EMBL/GenBank/DDBJ databases">
        <title>Genome sequencing of Moraxellaceae gen. HYN0046.</title>
        <authorList>
            <person name="Kim M."/>
            <person name="Yi H."/>
        </authorList>
    </citation>
    <scope>NUCLEOTIDE SEQUENCE [LARGE SCALE GENOMIC DNA]</scope>
    <source>
        <strain evidence="2 3">HYN0046</strain>
    </source>
</reference>
<evidence type="ECO:0000256" key="1">
    <source>
        <dbReference type="SAM" id="Phobius"/>
    </source>
</evidence>
<dbReference type="GO" id="GO:0005886">
    <property type="term" value="C:plasma membrane"/>
    <property type="evidence" value="ECO:0007669"/>
    <property type="project" value="TreeGrafter"/>
</dbReference>
<keyword evidence="1" id="KW-0472">Membrane</keyword>